<name>A0A9Q5I361_SANBA</name>
<evidence type="ECO:0000256" key="2">
    <source>
        <dbReference type="SAM" id="Phobius"/>
    </source>
</evidence>
<dbReference type="OrthoDB" id="10653015at2759"/>
<comment type="caution">
    <text evidence="3">The sequence shown here is derived from an EMBL/GenBank/DDBJ whole genome shotgun (WGS) entry which is preliminary data.</text>
</comment>
<keyword evidence="2" id="KW-0472">Membrane</keyword>
<feature type="transmembrane region" description="Helical" evidence="2">
    <location>
        <begin position="35"/>
        <end position="54"/>
    </location>
</feature>
<organism evidence="3 4">
    <name type="scientific">Sanghuangporus baumii</name>
    <name type="common">Phellinus baumii</name>
    <dbReference type="NCBI Taxonomy" id="108892"/>
    <lineage>
        <taxon>Eukaryota</taxon>
        <taxon>Fungi</taxon>
        <taxon>Dikarya</taxon>
        <taxon>Basidiomycota</taxon>
        <taxon>Agaricomycotina</taxon>
        <taxon>Agaricomycetes</taxon>
        <taxon>Hymenochaetales</taxon>
        <taxon>Hymenochaetaceae</taxon>
        <taxon>Sanghuangporus</taxon>
    </lineage>
</organism>
<feature type="region of interest" description="Disordered" evidence="1">
    <location>
        <begin position="219"/>
        <end position="239"/>
    </location>
</feature>
<proteinExistence type="predicted"/>
<sequence length="239" mass="26291">MLSRILPSFLSLHTLFQLDMSQSSLHDDGSESIEVLLKFFAVIGGFFFLLLFYAHKNKLLYLPHLFWSLCEKRVRMKDSSKREGEQASEADLEKGGSSVEVAVQPSEEQYRGVRSNSHARVLAYLYTLPRESHDFLEMCEVSNCSSEERSAGQTSSDGDSAESSYGPDKSLESNWVEIVHNFPVPPGSGDLKVISDEWDAPAAGPRVVSDDTAVCFTKDVATPGRSEPTASSTSADGHC</sequence>
<feature type="compositionally biased region" description="Polar residues" evidence="1">
    <location>
        <begin position="151"/>
        <end position="163"/>
    </location>
</feature>
<gene>
    <name evidence="3" type="ORF">A7U60_g1928</name>
</gene>
<protein>
    <submittedName>
        <fullName evidence="3">Uncharacterized protein</fullName>
    </submittedName>
</protein>
<keyword evidence="2" id="KW-0812">Transmembrane</keyword>
<dbReference type="AlphaFoldDB" id="A0A9Q5I361"/>
<feature type="compositionally biased region" description="Polar residues" evidence="1">
    <location>
        <begin position="228"/>
        <end position="239"/>
    </location>
</feature>
<dbReference type="EMBL" id="LNZH02000116">
    <property type="protein sequence ID" value="OCB90819.1"/>
    <property type="molecule type" value="Genomic_DNA"/>
</dbReference>
<evidence type="ECO:0000256" key="1">
    <source>
        <dbReference type="SAM" id="MobiDB-lite"/>
    </source>
</evidence>
<keyword evidence="4" id="KW-1185">Reference proteome</keyword>
<feature type="region of interest" description="Disordered" evidence="1">
    <location>
        <begin position="147"/>
        <end position="169"/>
    </location>
</feature>
<evidence type="ECO:0000313" key="3">
    <source>
        <dbReference type="EMBL" id="OCB90819.1"/>
    </source>
</evidence>
<keyword evidence="2" id="KW-1133">Transmembrane helix</keyword>
<dbReference type="Proteomes" id="UP000757232">
    <property type="component" value="Unassembled WGS sequence"/>
</dbReference>
<reference evidence="3" key="1">
    <citation type="submission" date="2016-06" db="EMBL/GenBank/DDBJ databases">
        <title>Draft Genome sequence of the fungus Inonotus baumii.</title>
        <authorList>
            <person name="Zhu H."/>
            <person name="Lin W."/>
        </authorList>
    </citation>
    <scope>NUCLEOTIDE SEQUENCE</scope>
    <source>
        <strain evidence="3">821</strain>
    </source>
</reference>
<evidence type="ECO:0000313" key="4">
    <source>
        <dbReference type="Proteomes" id="UP000757232"/>
    </source>
</evidence>
<feature type="region of interest" description="Disordered" evidence="1">
    <location>
        <begin position="79"/>
        <end position="99"/>
    </location>
</feature>
<accession>A0A9Q5I361</accession>